<gene>
    <name evidence="1" type="ORF">SDC9_54339</name>
</gene>
<name>A0A644WWF8_9ZZZZ</name>
<organism evidence="1">
    <name type="scientific">bioreactor metagenome</name>
    <dbReference type="NCBI Taxonomy" id="1076179"/>
    <lineage>
        <taxon>unclassified sequences</taxon>
        <taxon>metagenomes</taxon>
        <taxon>ecological metagenomes</taxon>
    </lineage>
</organism>
<accession>A0A644WWF8</accession>
<sequence length="279" mass="29984">MQHPRHNGVQVLHRLPDGPEYFCRYSQGYIPGAARSQRRFKVIQVAAEACLLAARSQAEVADALHERLTSSHEGRLKSEVLCKGLTACQRGGETHSLENGEVDQAVVMAGIGGECMAVDRVPLVATVGCIALAHHVGVAAVGTEGPYLLRKIEFRVVVVTNDGVVLDAGLNPQSDVYNIVDEGDGERAHQVLQEMKALSARGDQKFLIADLAFLCDDEPVLRIHALHRFAEGELDSGIGEPGKQLLDQEKAAVGSQVGLLDLQEGTAEALSPLLIDFNV</sequence>
<dbReference type="EMBL" id="VSSQ01001403">
    <property type="protein sequence ID" value="MPM08027.1"/>
    <property type="molecule type" value="Genomic_DNA"/>
</dbReference>
<proteinExistence type="predicted"/>
<protein>
    <submittedName>
        <fullName evidence="1">Uncharacterized protein</fullName>
    </submittedName>
</protein>
<dbReference type="AlphaFoldDB" id="A0A644WWF8"/>
<comment type="caution">
    <text evidence="1">The sequence shown here is derived from an EMBL/GenBank/DDBJ whole genome shotgun (WGS) entry which is preliminary data.</text>
</comment>
<evidence type="ECO:0000313" key="1">
    <source>
        <dbReference type="EMBL" id="MPM08027.1"/>
    </source>
</evidence>
<reference evidence="1" key="1">
    <citation type="submission" date="2019-08" db="EMBL/GenBank/DDBJ databases">
        <authorList>
            <person name="Kucharzyk K."/>
            <person name="Murdoch R.W."/>
            <person name="Higgins S."/>
            <person name="Loffler F."/>
        </authorList>
    </citation>
    <scope>NUCLEOTIDE SEQUENCE</scope>
</reference>